<proteinExistence type="predicted"/>
<dbReference type="PANTHER" id="PTHR34069:SF3">
    <property type="entry name" value="ACYL-COA:ACYL-COA ALKYLTRANSFERASE"/>
    <property type="match status" value="1"/>
</dbReference>
<evidence type="ECO:0000256" key="1">
    <source>
        <dbReference type="ARBA" id="ARBA00022679"/>
    </source>
</evidence>
<comment type="caution">
    <text evidence="5">The sequence shown here is derived from an EMBL/GenBank/DDBJ whole genome shotgun (WGS) entry which is preliminary data.</text>
</comment>
<dbReference type="GO" id="GO:0016747">
    <property type="term" value="F:acyltransferase activity, transferring groups other than amino-acyl groups"/>
    <property type="evidence" value="ECO:0007669"/>
    <property type="project" value="InterPro"/>
</dbReference>
<dbReference type="SUPFAM" id="SSF53901">
    <property type="entry name" value="Thiolase-like"/>
    <property type="match status" value="1"/>
</dbReference>
<feature type="domain" description="Beta-ketoacyl-[acyl-carrier-protein] synthase III C-terminal" evidence="4">
    <location>
        <begin position="254"/>
        <end position="334"/>
    </location>
</feature>
<gene>
    <name evidence="5" type="ORF">NG895_11390</name>
</gene>
<dbReference type="Pfam" id="PF00108">
    <property type="entry name" value="Thiolase_N"/>
    <property type="match status" value="1"/>
</dbReference>
<evidence type="ECO:0000313" key="5">
    <source>
        <dbReference type="EMBL" id="MCO6044509.1"/>
    </source>
</evidence>
<accession>A0A9X2FDT8</accession>
<evidence type="ECO:0000313" key="6">
    <source>
        <dbReference type="Proteomes" id="UP001155241"/>
    </source>
</evidence>
<keyword evidence="1" id="KW-0808">Transferase</keyword>
<evidence type="ECO:0000259" key="3">
    <source>
        <dbReference type="Pfam" id="PF00108"/>
    </source>
</evidence>
<dbReference type="InterPro" id="IPR013747">
    <property type="entry name" value="ACP_syn_III_C"/>
</dbReference>
<dbReference type="InterPro" id="IPR016039">
    <property type="entry name" value="Thiolase-like"/>
</dbReference>
<dbReference type="RefSeq" id="WP_252852612.1">
    <property type="nucleotide sequence ID" value="NZ_JAMXLR010000036.1"/>
</dbReference>
<feature type="domain" description="Thiolase N-terminal" evidence="3">
    <location>
        <begin position="61"/>
        <end position="152"/>
    </location>
</feature>
<dbReference type="GO" id="GO:0044550">
    <property type="term" value="P:secondary metabolite biosynthetic process"/>
    <property type="evidence" value="ECO:0007669"/>
    <property type="project" value="TreeGrafter"/>
</dbReference>
<keyword evidence="2" id="KW-0012">Acyltransferase</keyword>
<dbReference type="NCBIfam" id="NF006720">
    <property type="entry name" value="PRK09258.1"/>
    <property type="match status" value="1"/>
</dbReference>
<dbReference type="EMBL" id="JAMXLR010000036">
    <property type="protein sequence ID" value="MCO6044509.1"/>
    <property type="molecule type" value="Genomic_DNA"/>
</dbReference>
<name>A0A9X2FDT8_9BACT</name>
<organism evidence="5 6">
    <name type="scientific">Aeoliella straminimaris</name>
    <dbReference type="NCBI Taxonomy" id="2954799"/>
    <lineage>
        <taxon>Bacteria</taxon>
        <taxon>Pseudomonadati</taxon>
        <taxon>Planctomycetota</taxon>
        <taxon>Planctomycetia</taxon>
        <taxon>Pirellulales</taxon>
        <taxon>Lacipirellulaceae</taxon>
        <taxon>Aeoliella</taxon>
    </lineage>
</organism>
<dbReference type="AlphaFoldDB" id="A0A9X2FDT8"/>
<sequence>MRYSRVHVESLGYTLPAKVVTTEAIEQRLAPVYQRLRLPEGRLELMTGIAERRFYAPGTRPSTISIQSARRAIEASGIDPSHFGALVHGSVCRDFLEPATACRVHHELGLPDSCVIYDVSNACLGLLNGILQVANMIELGQIRAGVVVGTESGRNLVEGTIEQLNTNTSLTRSDIKLAVASLTIGSASAAIVLADAELTSTGNRLVGGAVHCRTEQHQLCQSDGHAELMQTDSEKLMHEGVATGRATFESFESETGFSPASIDRTFCHQVGVAHRKLLFDQLGLDTALDYATLEVLGNTGSAALPITMARGLEERPAAPGDRIAMLGIGSGINCVMLGCQWQTTKVAGGLEEA</sequence>
<reference evidence="5" key="1">
    <citation type="submission" date="2022-06" db="EMBL/GenBank/DDBJ databases">
        <title>Aeoliella straminimaris, a novel planctomycete from sediments.</title>
        <authorList>
            <person name="Vitorino I.R."/>
            <person name="Lage O.M."/>
        </authorList>
    </citation>
    <scope>NUCLEOTIDE SEQUENCE</scope>
    <source>
        <strain evidence="5">ICT_H6.2</strain>
    </source>
</reference>
<keyword evidence="6" id="KW-1185">Reference proteome</keyword>
<dbReference type="Proteomes" id="UP001155241">
    <property type="component" value="Unassembled WGS sequence"/>
</dbReference>
<dbReference type="Gene3D" id="3.40.47.10">
    <property type="match status" value="2"/>
</dbReference>
<evidence type="ECO:0000256" key="2">
    <source>
        <dbReference type="ARBA" id="ARBA00023315"/>
    </source>
</evidence>
<evidence type="ECO:0000259" key="4">
    <source>
        <dbReference type="Pfam" id="PF08541"/>
    </source>
</evidence>
<protein>
    <submittedName>
        <fullName evidence="5">3-oxoacyl-ACP synthase III</fullName>
    </submittedName>
</protein>
<dbReference type="PANTHER" id="PTHR34069">
    <property type="entry name" value="3-OXOACYL-[ACYL-CARRIER-PROTEIN] SYNTHASE 3"/>
    <property type="match status" value="1"/>
</dbReference>
<dbReference type="InterPro" id="IPR020616">
    <property type="entry name" value="Thiolase_N"/>
</dbReference>
<dbReference type="Pfam" id="PF08541">
    <property type="entry name" value="ACP_syn_III_C"/>
    <property type="match status" value="1"/>
</dbReference>